<reference evidence="2" key="3">
    <citation type="submission" date="2020-12" db="UniProtKB">
        <authorList>
            <consortium name="EnsemblPlants"/>
        </authorList>
    </citation>
    <scope>IDENTIFICATION</scope>
</reference>
<dbReference type="PaxDb" id="3218-PP1S80_203V6.1"/>
<name>A0A2K1JUX2_PHYPA</name>
<reference evidence="1 3" key="1">
    <citation type="journal article" date="2008" name="Science">
        <title>The Physcomitrella genome reveals evolutionary insights into the conquest of land by plants.</title>
        <authorList>
            <person name="Rensing S."/>
            <person name="Lang D."/>
            <person name="Zimmer A."/>
            <person name="Terry A."/>
            <person name="Salamov A."/>
            <person name="Shapiro H."/>
            <person name="Nishiyama T."/>
            <person name="Perroud P.-F."/>
            <person name="Lindquist E."/>
            <person name="Kamisugi Y."/>
            <person name="Tanahashi T."/>
            <person name="Sakakibara K."/>
            <person name="Fujita T."/>
            <person name="Oishi K."/>
            <person name="Shin-I T."/>
            <person name="Kuroki Y."/>
            <person name="Toyoda A."/>
            <person name="Suzuki Y."/>
            <person name="Hashimoto A."/>
            <person name="Yamaguchi K."/>
            <person name="Sugano A."/>
            <person name="Kohara Y."/>
            <person name="Fujiyama A."/>
            <person name="Anterola A."/>
            <person name="Aoki S."/>
            <person name="Ashton N."/>
            <person name="Barbazuk W.B."/>
            <person name="Barker E."/>
            <person name="Bennetzen J."/>
            <person name="Bezanilla M."/>
            <person name="Blankenship R."/>
            <person name="Cho S.H."/>
            <person name="Dutcher S."/>
            <person name="Estelle M."/>
            <person name="Fawcett J.A."/>
            <person name="Gundlach H."/>
            <person name="Hanada K."/>
            <person name="Heyl A."/>
            <person name="Hicks K.A."/>
            <person name="Hugh J."/>
            <person name="Lohr M."/>
            <person name="Mayer K."/>
            <person name="Melkozernov A."/>
            <person name="Murata T."/>
            <person name="Nelson D."/>
            <person name="Pils B."/>
            <person name="Prigge M."/>
            <person name="Reiss B."/>
            <person name="Renner T."/>
            <person name="Rombauts S."/>
            <person name="Rushton P."/>
            <person name="Sanderfoot A."/>
            <person name="Schween G."/>
            <person name="Shiu S.-H."/>
            <person name="Stueber K."/>
            <person name="Theodoulou F.L."/>
            <person name="Tu H."/>
            <person name="Van de Peer Y."/>
            <person name="Verrier P.J."/>
            <person name="Waters E."/>
            <person name="Wood A."/>
            <person name="Yang L."/>
            <person name="Cove D."/>
            <person name="Cuming A."/>
            <person name="Hasebe M."/>
            <person name="Lucas S."/>
            <person name="Mishler D.B."/>
            <person name="Reski R."/>
            <person name="Grigoriev I."/>
            <person name="Quatrano R.S."/>
            <person name="Boore J.L."/>
        </authorList>
    </citation>
    <scope>NUCLEOTIDE SEQUENCE [LARGE SCALE GENOMIC DNA]</scope>
    <source>
        <strain evidence="2 3">cv. Gransden 2004</strain>
    </source>
</reference>
<proteinExistence type="predicted"/>
<reference evidence="1 3" key="2">
    <citation type="journal article" date="2018" name="Plant J.">
        <title>The Physcomitrella patens chromosome-scale assembly reveals moss genome structure and evolution.</title>
        <authorList>
            <person name="Lang D."/>
            <person name="Ullrich K.K."/>
            <person name="Murat F."/>
            <person name="Fuchs J."/>
            <person name="Jenkins J."/>
            <person name="Haas F.B."/>
            <person name="Piednoel M."/>
            <person name="Gundlach H."/>
            <person name="Van Bel M."/>
            <person name="Meyberg R."/>
            <person name="Vives C."/>
            <person name="Morata J."/>
            <person name="Symeonidi A."/>
            <person name="Hiss M."/>
            <person name="Muchero W."/>
            <person name="Kamisugi Y."/>
            <person name="Saleh O."/>
            <person name="Blanc G."/>
            <person name="Decker E.L."/>
            <person name="van Gessel N."/>
            <person name="Grimwood J."/>
            <person name="Hayes R.D."/>
            <person name="Graham S.W."/>
            <person name="Gunter L.E."/>
            <person name="McDaniel S.F."/>
            <person name="Hoernstein S.N.W."/>
            <person name="Larsson A."/>
            <person name="Li F.W."/>
            <person name="Perroud P.F."/>
            <person name="Phillips J."/>
            <person name="Ranjan P."/>
            <person name="Rokshar D.S."/>
            <person name="Rothfels C.J."/>
            <person name="Schneider L."/>
            <person name="Shu S."/>
            <person name="Stevenson D.W."/>
            <person name="Thummler F."/>
            <person name="Tillich M."/>
            <person name="Villarreal Aguilar J.C."/>
            <person name="Widiez T."/>
            <person name="Wong G.K."/>
            <person name="Wymore A."/>
            <person name="Zhang Y."/>
            <person name="Zimmer A.D."/>
            <person name="Quatrano R.S."/>
            <person name="Mayer K.F.X."/>
            <person name="Goodstein D."/>
            <person name="Casacuberta J.M."/>
            <person name="Vandepoele K."/>
            <person name="Reski R."/>
            <person name="Cuming A.C."/>
            <person name="Tuskan G.A."/>
            <person name="Maumus F."/>
            <person name="Salse J."/>
            <person name="Schmutz J."/>
            <person name="Rensing S.A."/>
        </authorList>
    </citation>
    <scope>NUCLEOTIDE SEQUENCE [LARGE SCALE GENOMIC DNA]</scope>
    <source>
        <strain evidence="2 3">cv. Gransden 2004</strain>
    </source>
</reference>
<evidence type="ECO:0000313" key="3">
    <source>
        <dbReference type="Proteomes" id="UP000006727"/>
    </source>
</evidence>
<keyword evidence="3" id="KW-1185">Reference proteome</keyword>
<dbReference type="EMBL" id="ABEU02000011">
    <property type="protein sequence ID" value="PNR45321.1"/>
    <property type="molecule type" value="Genomic_DNA"/>
</dbReference>
<organism evidence="1">
    <name type="scientific">Physcomitrium patens</name>
    <name type="common">Spreading-leaved earth moss</name>
    <name type="synonym">Physcomitrella patens</name>
    <dbReference type="NCBI Taxonomy" id="3218"/>
    <lineage>
        <taxon>Eukaryota</taxon>
        <taxon>Viridiplantae</taxon>
        <taxon>Streptophyta</taxon>
        <taxon>Embryophyta</taxon>
        <taxon>Bryophyta</taxon>
        <taxon>Bryophytina</taxon>
        <taxon>Bryopsida</taxon>
        <taxon>Funariidae</taxon>
        <taxon>Funariales</taxon>
        <taxon>Funariaceae</taxon>
        <taxon>Physcomitrium</taxon>
    </lineage>
</organism>
<protein>
    <submittedName>
        <fullName evidence="1 2">Uncharacterized protein</fullName>
    </submittedName>
</protein>
<evidence type="ECO:0000313" key="2">
    <source>
        <dbReference type="EnsemblPlants" id="Pp3c11_15896V3.1"/>
    </source>
</evidence>
<sequence length="120" mass="13691">MWQSRATLQLSQSPSLDCAAIVDRAGFTPEGTELDRKTDRLFSDLSVGQSRRRSLWNSVEFYPLESCSEFLLLDITRERIISGNVCVDEKVQVDSFLGALCLHPRRVEEFMLQGPLLYFS</sequence>
<evidence type="ECO:0000313" key="1">
    <source>
        <dbReference type="EMBL" id="PNR45321.1"/>
    </source>
</evidence>
<dbReference type="EnsemblPlants" id="Pp3c11_15896V3.1">
    <property type="protein sequence ID" value="Pp3c11_15896V3.1"/>
    <property type="gene ID" value="Pp3c11_15896"/>
</dbReference>
<gene>
    <name evidence="1" type="ORF">PHYPA_015092</name>
</gene>
<dbReference type="InParanoid" id="A0A2K1JUX2"/>
<accession>A0A2K1JUX2</accession>
<dbReference type="Gramene" id="Pp3c11_15896V3.1">
    <property type="protein sequence ID" value="Pp3c11_15896V3.1"/>
    <property type="gene ID" value="Pp3c11_15896"/>
</dbReference>
<dbReference type="Proteomes" id="UP000006727">
    <property type="component" value="Chromosome 11"/>
</dbReference>
<dbReference type="AlphaFoldDB" id="A0A2K1JUX2"/>